<dbReference type="SUPFAM" id="SSF75304">
    <property type="entry name" value="Amidase signature (AS) enzymes"/>
    <property type="match status" value="1"/>
</dbReference>
<sequence length="601" mass="64718">MSATNDPKAPQSINLVDASIKDLLYALNTRAITSAQLVSLYLHRIRYYDCRGPSLNTICVVNPKDAAIVSLLRKAGAVVLGKTNMSAMADGGGQRGLYGRAESPYSPLYSTTAYASGSSNGCGTSTAASFAAFGFAGDTVSSGRSSASNNALVGYSPSRGVIPNRGQWPFYPTCDVVVPHTRSVEDLFTVLYVIVADDQDAVRGIDFWWNQDFVSIPKASSIRPRNYHTVADSCTLSGKRIAVPKCFVGVPAAKPLHKARATFESLGATMIETDFPLLEAYMKQDFPGQGCNVPGMPSSWMDIERCEMIATAWDDFLRIDGDSKYPNLTAADPDKIHPLVAPMDNPSKHRGKKPSSFPGVEQTTKALEDMRKRELEAWMDSGFDLIAFPINGDVPYADAESMVYALQDGIKHANGGRALKHVGVPCITAPMGNIEAKDMPVRLTLAYADSGLLRYSYVYESASRLRVPPPLTPLISSDCMSLGNSCLRSSVKAKSVLDILSATWVKTKVPALEARRVAVDGILHSDDPSVSVASIQAFVSGGRSVSVSLVGDKWKWEASLSRSRASEKYPTIAKVPKDCFLAAIIAALENGRTAASMLLID</sequence>
<proteinExistence type="predicted"/>
<dbReference type="EMBL" id="KK088415">
    <property type="protein sequence ID" value="EYE97660.1"/>
    <property type="molecule type" value="Genomic_DNA"/>
</dbReference>
<protein>
    <submittedName>
        <fullName evidence="2">Amidase signature enzyme</fullName>
    </submittedName>
</protein>
<dbReference type="GeneID" id="63701297"/>
<dbReference type="PANTHER" id="PTHR42678">
    <property type="entry name" value="AMIDASE"/>
    <property type="match status" value="1"/>
</dbReference>
<name>A0A017SN24_ASPRC</name>
<evidence type="ECO:0000313" key="3">
    <source>
        <dbReference type="Proteomes" id="UP000019804"/>
    </source>
</evidence>
<dbReference type="Gene3D" id="3.90.1300.10">
    <property type="entry name" value="Amidase signature (AS) domain"/>
    <property type="match status" value="2"/>
</dbReference>
<keyword evidence="3" id="KW-1185">Reference proteome</keyword>
<dbReference type="HOGENOM" id="CLU_009600_15_0_1"/>
<evidence type="ECO:0000259" key="1">
    <source>
        <dbReference type="Pfam" id="PF01425"/>
    </source>
</evidence>
<dbReference type="AlphaFoldDB" id="A0A017SN24"/>
<dbReference type="STRING" id="1388766.A0A017SN24"/>
<dbReference type="RefSeq" id="XP_040641348.1">
    <property type="nucleotide sequence ID" value="XM_040786173.1"/>
</dbReference>
<evidence type="ECO:0000313" key="2">
    <source>
        <dbReference type="EMBL" id="EYE97660.1"/>
    </source>
</evidence>
<reference evidence="3" key="1">
    <citation type="journal article" date="2014" name="Nat. Commun.">
        <title>Genomic adaptations of the halophilic Dead Sea filamentous fungus Eurotium rubrum.</title>
        <authorList>
            <person name="Kis-Papo T."/>
            <person name="Weig A.R."/>
            <person name="Riley R."/>
            <person name="Persoh D."/>
            <person name="Salamov A."/>
            <person name="Sun H."/>
            <person name="Lipzen A."/>
            <person name="Wasser S.P."/>
            <person name="Rambold G."/>
            <person name="Grigoriev I.V."/>
            <person name="Nevo E."/>
        </authorList>
    </citation>
    <scope>NUCLEOTIDE SEQUENCE [LARGE SCALE GENOMIC DNA]</scope>
    <source>
        <strain evidence="3">CBS 135680</strain>
    </source>
</reference>
<gene>
    <name evidence="2" type="ORF">EURHEDRAFT_513513</name>
</gene>
<dbReference type="OrthoDB" id="566138at2759"/>
<accession>A0A017SN24</accession>
<dbReference type="InterPro" id="IPR036928">
    <property type="entry name" value="AS_sf"/>
</dbReference>
<dbReference type="PANTHER" id="PTHR42678:SF11">
    <property type="entry name" value="AMIDASE FAMILY PROTEIN"/>
    <property type="match status" value="1"/>
</dbReference>
<dbReference type="Pfam" id="PF01425">
    <property type="entry name" value="Amidase"/>
    <property type="match status" value="1"/>
</dbReference>
<feature type="domain" description="Amidase" evidence="1">
    <location>
        <begin position="61"/>
        <end position="441"/>
    </location>
</feature>
<dbReference type="Proteomes" id="UP000019804">
    <property type="component" value="Unassembled WGS sequence"/>
</dbReference>
<organism evidence="2 3">
    <name type="scientific">Aspergillus ruber (strain CBS 135680)</name>
    <dbReference type="NCBI Taxonomy" id="1388766"/>
    <lineage>
        <taxon>Eukaryota</taxon>
        <taxon>Fungi</taxon>
        <taxon>Dikarya</taxon>
        <taxon>Ascomycota</taxon>
        <taxon>Pezizomycotina</taxon>
        <taxon>Eurotiomycetes</taxon>
        <taxon>Eurotiomycetidae</taxon>
        <taxon>Eurotiales</taxon>
        <taxon>Aspergillaceae</taxon>
        <taxon>Aspergillus</taxon>
        <taxon>Aspergillus subgen. Aspergillus</taxon>
    </lineage>
</organism>
<dbReference type="InterPro" id="IPR023631">
    <property type="entry name" value="Amidase_dom"/>
</dbReference>